<sequence length="137" mass="15304">MLKPACRQKRNRFQPAYGISMGKQAAGIALCTYRNQFNPHSPRLWWLLFGPVSAAQRDKGFGGISEKMQAESSATFFSREPGDAITVFLWQQEEPDHYAIMKSTTDGDGVRKGSSHTVPGHMLRPLHSAQMASTFMK</sequence>
<keyword evidence="2" id="KW-1185">Reference proteome</keyword>
<reference evidence="1 2" key="1">
    <citation type="journal article" date="2024" name="Genome Biol. Evol.">
        <title>Chromosome-level genome assembly of the viviparous eelpout Zoarces viviparus.</title>
        <authorList>
            <person name="Fuhrmann N."/>
            <person name="Brasseur M.V."/>
            <person name="Bakowski C.E."/>
            <person name="Podsiadlowski L."/>
            <person name="Prost S."/>
            <person name="Krehenwinkel H."/>
            <person name="Mayer C."/>
        </authorList>
    </citation>
    <scope>NUCLEOTIDE SEQUENCE [LARGE SCALE GENOMIC DNA]</scope>
    <source>
        <strain evidence="1">NO-MEL_2022_Ind0_liver</strain>
    </source>
</reference>
<dbReference type="AlphaFoldDB" id="A0AAW1E6Y9"/>
<accession>A0AAW1E6Y9</accession>
<evidence type="ECO:0000313" key="1">
    <source>
        <dbReference type="EMBL" id="KAK9518329.1"/>
    </source>
</evidence>
<gene>
    <name evidence="1" type="ORF">VZT92_023639</name>
</gene>
<evidence type="ECO:0000313" key="2">
    <source>
        <dbReference type="Proteomes" id="UP001488805"/>
    </source>
</evidence>
<protein>
    <submittedName>
        <fullName evidence="1">Uncharacterized protein</fullName>
    </submittedName>
</protein>
<dbReference type="EMBL" id="JBCEZU010000538">
    <property type="protein sequence ID" value="KAK9518329.1"/>
    <property type="molecule type" value="Genomic_DNA"/>
</dbReference>
<proteinExistence type="predicted"/>
<organism evidence="1 2">
    <name type="scientific">Zoarces viviparus</name>
    <name type="common">Viviparous eelpout</name>
    <name type="synonym">Blennius viviparus</name>
    <dbReference type="NCBI Taxonomy" id="48416"/>
    <lineage>
        <taxon>Eukaryota</taxon>
        <taxon>Metazoa</taxon>
        <taxon>Chordata</taxon>
        <taxon>Craniata</taxon>
        <taxon>Vertebrata</taxon>
        <taxon>Euteleostomi</taxon>
        <taxon>Actinopterygii</taxon>
        <taxon>Neopterygii</taxon>
        <taxon>Teleostei</taxon>
        <taxon>Neoteleostei</taxon>
        <taxon>Acanthomorphata</taxon>
        <taxon>Eupercaria</taxon>
        <taxon>Perciformes</taxon>
        <taxon>Cottioidei</taxon>
        <taxon>Zoarcales</taxon>
        <taxon>Zoarcidae</taxon>
        <taxon>Zoarcinae</taxon>
        <taxon>Zoarces</taxon>
    </lineage>
</organism>
<comment type="caution">
    <text evidence="1">The sequence shown here is derived from an EMBL/GenBank/DDBJ whole genome shotgun (WGS) entry which is preliminary data.</text>
</comment>
<dbReference type="Proteomes" id="UP001488805">
    <property type="component" value="Unassembled WGS sequence"/>
</dbReference>
<name>A0AAW1E6Y9_ZOAVI</name>